<proteinExistence type="predicted"/>
<dbReference type="OrthoDB" id="6925110at2"/>
<evidence type="ECO:0000313" key="2">
    <source>
        <dbReference type="Proteomes" id="UP000066487"/>
    </source>
</evidence>
<dbReference type="Proteomes" id="UP000066487">
    <property type="component" value="Chromosome"/>
</dbReference>
<dbReference type="EMBL" id="CP012830">
    <property type="protein sequence ID" value="ALI01665.1"/>
    <property type="molecule type" value="Genomic_DNA"/>
</dbReference>
<reference evidence="2" key="1">
    <citation type="submission" date="2015-09" db="EMBL/GenBank/DDBJ databases">
        <title>Whole genome sequence of Pseudomonas fluorescens FW300-N2E3.</title>
        <authorList>
            <person name="Ray J."/>
            <person name="Melnyk R."/>
            <person name="Deutschbauer A."/>
        </authorList>
    </citation>
    <scope>NUCLEOTIDE SEQUENCE [LARGE SCALE GENOMIC DNA]</scope>
    <source>
        <strain evidence="2">FW300-N2E3</strain>
    </source>
</reference>
<dbReference type="AlphaFoldDB" id="A0A0N9WBX5"/>
<gene>
    <name evidence="1" type="ORF">AO353_11475</name>
</gene>
<evidence type="ECO:0000313" key="1">
    <source>
        <dbReference type="EMBL" id="ALI01665.1"/>
    </source>
</evidence>
<accession>A0A0N9WBX5</accession>
<organism evidence="1 2">
    <name type="scientific">Pseudomonas fluorescens</name>
    <dbReference type="NCBI Taxonomy" id="294"/>
    <lineage>
        <taxon>Bacteria</taxon>
        <taxon>Pseudomonadati</taxon>
        <taxon>Pseudomonadota</taxon>
        <taxon>Gammaproteobacteria</taxon>
        <taxon>Pseudomonadales</taxon>
        <taxon>Pseudomonadaceae</taxon>
        <taxon>Pseudomonas</taxon>
    </lineage>
</organism>
<sequence>MNNALSCALPEDLLRVSMNAEAGVPIDAITCAIARADSVLTLLEDHFESESDRPRLANHILAAVIWDVRGTLGLIKTLTLHGDATSTPRAKTGGAQ</sequence>
<evidence type="ECO:0008006" key="3">
    <source>
        <dbReference type="Google" id="ProtNLM"/>
    </source>
</evidence>
<name>A0A0N9WBX5_PSEFL</name>
<reference evidence="1 2" key="2">
    <citation type="journal article" date="2018" name="Nature">
        <title>Mutant phenotypes for thousands of bacterial genes of unknown function.</title>
        <authorList>
            <person name="Price M.N."/>
            <person name="Wetmore K.M."/>
            <person name="Waters R.J."/>
            <person name="Callaghan M."/>
            <person name="Ray J."/>
            <person name="Liu H."/>
            <person name="Kuehl J.V."/>
            <person name="Melnyk R.A."/>
            <person name="Lamson J.S."/>
            <person name="Suh Y."/>
            <person name="Carlson H.K."/>
            <person name="Esquivel Z."/>
            <person name="Sadeeshkumar H."/>
            <person name="Chakraborty R."/>
            <person name="Zane G.M."/>
            <person name="Rubin B.E."/>
            <person name="Wall J.D."/>
            <person name="Visel A."/>
            <person name="Bristow J."/>
            <person name="Blow M.J."/>
            <person name="Arkin A.P."/>
            <person name="Deutschbauer A.M."/>
        </authorList>
    </citation>
    <scope>NUCLEOTIDE SEQUENCE [LARGE SCALE GENOMIC DNA]</scope>
    <source>
        <strain evidence="1 2">FW300-N2E3</strain>
    </source>
</reference>
<dbReference type="RefSeq" id="WP_054595045.1">
    <property type="nucleotide sequence ID" value="NZ_CP012830.1"/>
</dbReference>
<protein>
    <recommendedName>
        <fullName evidence="3">DUF3077 domain-containing protein</fullName>
    </recommendedName>
</protein>